<evidence type="ECO:0000256" key="2">
    <source>
        <dbReference type="ARBA" id="ARBA00023239"/>
    </source>
</evidence>
<dbReference type="EMBL" id="JBHMDO010000039">
    <property type="protein sequence ID" value="MFB9329060.1"/>
    <property type="molecule type" value="Genomic_DNA"/>
</dbReference>
<evidence type="ECO:0000259" key="3">
    <source>
        <dbReference type="SMART" id="SM01119"/>
    </source>
</evidence>
<dbReference type="Proteomes" id="UP001589747">
    <property type="component" value="Unassembled WGS sequence"/>
</dbReference>
<accession>A0ABV5KV14</accession>
<dbReference type="SUPFAM" id="SSF51419">
    <property type="entry name" value="PLP-binding barrel"/>
    <property type="match status" value="1"/>
</dbReference>
<sequence>MTKPSGSTGAPQTLHPALAGLETPCIVIDGAVMDANIAQTAQLARLAGVKLRPHVKTHKMPLIAKKQIEAGAEGITVAKVSEAEIMMNGGIDDIFIAYPLIAESKIRRAIRISSQIKRLIVGVDSEEGARLLSRIAMSEGHTLEVRLEIDTGLRRTGIPYDEAPQLASFIQGLEGISLTGIYTFRGAILDGKPTLDIEAAGKSEGLMMVELAERIREAGVSIQDVSVGSSPTGSYAAAVPGVTEIRPGTYVFQDRTLVAFRTCAIEQCAAYVLATVVTSRPHEGHAVIDGGSKTFATDVQPNTNPLQLQGFGHVLEAPGALLERLSEEHGILRMEPGTPLAPGDRVRVIPNHICSTINLHNKVYLLEEDRVRQLDVAARGMLE</sequence>
<dbReference type="InterPro" id="IPR029066">
    <property type="entry name" value="PLP-binding_barrel"/>
</dbReference>
<keyword evidence="4" id="KW-0413">Isomerase</keyword>
<evidence type="ECO:0000256" key="1">
    <source>
        <dbReference type="ARBA" id="ARBA00005323"/>
    </source>
</evidence>
<evidence type="ECO:0000313" key="4">
    <source>
        <dbReference type="EMBL" id="MFB9329060.1"/>
    </source>
</evidence>
<dbReference type="InterPro" id="IPR042208">
    <property type="entry name" value="D-ser_dehydrat-like_sf"/>
</dbReference>
<dbReference type="SMART" id="SM01119">
    <property type="entry name" value="D-ser_dehydrat"/>
    <property type="match status" value="1"/>
</dbReference>
<dbReference type="PANTHER" id="PTHR28004:SF2">
    <property type="entry name" value="D-SERINE DEHYDRATASE"/>
    <property type="match status" value="1"/>
</dbReference>
<dbReference type="Gene3D" id="3.20.20.10">
    <property type="entry name" value="Alanine racemase"/>
    <property type="match status" value="1"/>
</dbReference>
<dbReference type="PANTHER" id="PTHR28004">
    <property type="entry name" value="ZGC:162816-RELATED"/>
    <property type="match status" value="1"/>
</dbReference>
<dbReference type="Gene3D" id="2.40.37.20">
    <property type="entry name" value="D-serine dehydratase-like domain"/>
    <property type="match status" value="1"/>
</dbReference>
<dbReference type="InterPro" id="IPR051466">
    <property type="entry name" value="D-amino_acid_metab_enzyme"/>
</dbReference>
<organism evidence="4 5">
    <name type="scientific">Paenibacillus aurantiacus</name>
    <dbReference type="NCBI Taxonomy" id="1936118"/>
    <lineage>
        <taxon>Bacteria</taxon>
        <taxon>Bacillati</taxon>
        <taxon>Bacillota</taxon>
        <taxon>Bacilli</taxon>
        <taxon>Bacillales</taxon>
        <taxon>Paenibacillaceae</taxon>
        <taxon>Paenibacillus</taxon>
    </lineage>
</organism>
<proteinExistence type="inferred from homology"/>
<keyword evidence="5" id="KW-1185">Reference proteome</keyword>
<evidence type="ECO:0000313" key="5">
    <source>
        <dbReference type="Proteomes" id="UP001589747"/>
    </source>
</evidence>
<dbReference type="InterPro" id="IPR026956">
    <property type="entry name" value="D-ser_dehydrat-like_dom"/>
</dbReference>
<dbReference type="EC" id="5.1.1.1" evidence="4"/>
<comment type="similarity">
    <text evidence="1">Belongs to the DSD1 family.</text>
</comment>
<dbReference type="InterPro" id="IPR001608">
    <property type="entry name" value="Ala_racemase_N"/>
</dbReference>
<comment type="caution">
    <text evidence="4">The sequence shown here is derived from an EMBL/GenBank/DDBJ whole genome shotgun (WGS) entry which is preliminary data.</text>
</comment>
<protein>
    <submittedName>
        <fullName evidence="4">Alanine racemase</fullName>
        <ecNumber evidence="4">5.1.1.1</ecNumber>
    </submittedName>
</protein>
<keyword evidence="2" id="KW-0456">Lyase</keyword>
<name>A0ABV5KV14_9BACL</name>
<feature type="domain" description="D-serine dehydratase-like" evidence="3">
    <location>
        <begin position="269"/>
        <end position="367"/>
    </location>
</feature>
<dbReference type="GO" id="GO:0008784">
    <property type="term" value="F:alanine racemase activity"/>
    <property type="evidence" value="ECO:0007669"/>
    <property type="project" value="UniProtKB-EC"/>
</dbReference>
<dbReference type="Pfam" id="PF14031">
    <property type="entry name" value="D-ser_dehydrat"/>
    <property type="match status" value="1"/>
</dbReference>
<gene>
    <name evidence="4" type="ORF">ACFFSY_24255</name>
</gene>
<reference evidence="4 5" key="1">
    <citation type="submission" date="2024-09" db="EMBL/GenBank/DDBJ databases">
        <authorList>
            <person name="Sun Q."/>
            <person name="Mori K."/>
        </authorList>
    </citation>
    <scope>NUCLEOTIDE SEQUENCE [LARGE SCALE GENOMIC DNA]</scope>
    <source>
        <strain evidence="4 5">TISTR 2452</strain>
    </source>
</reference>
<dbReference type="Pfam" id="PF01168">
    <property type="entry name" value="Ala_racemase_N"/>
    <property type="match status" value="1"/>
</dbReference>
<dbReference type="RefSeq" id="WP_377498969.1">
    <property type="nucleotide sequence ID" value="NZ_JBHMDO010000039.1"/>
</dbReference>